<dbReference type="EMBL" id="CAJVCH010546370">
    <property type="protein sequence ID" value="CAG7828170.1"/>
    <property type="molecule type" value="Genomic_DNA"/>
</dbReference>
<dbReference type="OrthoDB" id="7108654at2759"/>
<feature type="non-terminal residue" evidence="1">
    <location>
        <position position="63"/>
    </location>
</feature>
<gene>
    <name evidence="1" type="ORF">AFUS01_LOCUS38115</name>
</gene>
<comment type="caution">
    <text evidence="1">The sequence shown here is derived from an EMBL/GenBank/DDBJ whole genome shotgun (WGS) entry which is preliminary data.</text>
</comment>
<accession>A0A8J2LU96</accession>
<proteinExistence type="predicted"/>
<dbReference type="Proteomes" id="UP000708208">
    <property type="component" value="Unassembled WGS sequence"/>
</dbReference>
<evidence type="ECO:0000313" key="1">
    <source>
        <dbReference type="EMBL" id="CAG7828170.1"/>
    </source>
</evidence>
<name>A0A8J2LU96_9HEXA</name>
<sequence length="63" mass="6802">IDTLSIDPGNTKTFLAHKIFLNKRIFMTENADNLNLLPANGVTLFAVPFEVDAGTGAPIQDSL</sequence>
<organism evidence="1 2">
    <name type="scientific">Allacma fusca</name>
    <dbReference type="NCBI Taxonomy" id="39272"/>
    <lineage>
        <taxon>Eukaryota</taxon>
        <taxon>Metazoa</taxon>
        <taxon>Ecdysozoa</taxon>
        <taxon>Arthropoda</taxon>
        <taxon>Hexapoda</taxon>
        <taxon>Collembola</taxon>
        <taxon>Symphypleona</taxon>
        <taxon>Sminthuridae</taxon>
        <taxon>Allacma</taxon>
    </lineage>
</organism>
<evidence type="ECO:0000313" key="2">
    <source>
        <dbReference type="Proteomes" id="UP000708208"/>
    </source>
</evidence>
<dbReference type="AlphaFoldDB" id="A0A8J2LU96"/>
<keyword evidence="2" id="KW-1185">Reference proteome</keyword>
<reference evidence="1" key="1">
    <citation type="submission" date="2021-06" db="EMBL/GenBank/DDBJ databases">
        <authorList>
            <person name="Hodson N. C."/>
            <person name="Mongue J. A."/>
            <person name="Jaron S. K."/>
        </authorList>
    </citation>
    <scope>NUCLEOTIDE SEQUENCE</scope>
</reference>
<protein>
    <submittedName>
        <fullName evidence="1">Uncharacterized protein</fullName>
    </submittedName>
</protein>